<proteinExistence type="predicted"/>
<feature type="chain" id="PRO_5016793524" evidence="1">
    <location>
        <begin position="20"/>
        <end position="152"/>
    </location>
</feature>
<name>A0A364KVP9_TALAM</name>
<dbReference type="RefSeq" id="XP_040732148.1">
    <property type="nucleotide sequence ID" value="XM_040875923.1"/>
</dbReference>
<sequence>MHFFKIAFVLAPLIGLSAARPPHRPSPSGRITPLPSFSPFPSVSPPPIPSVTLPVPAESGFPGLIRPANPIPRDVLIPLDALNRAAQAFLGLQFHLDPILLVALNQAALVYLHHLSGPSFLVDLLRSVMRSFTITDLTHLADLGHLGCLFHR</sequence>
<dbReference type="GeneID" id="63792860"/>
<protein>
    <submittedName>
        <fullName evidence="2">Uncharacterized protein</fullName>
    </submittedName>
</protein>
<comment type="caution">
    <text evidence="2">The sequence shown here is derived from an EMBL/GenBank/DDBJ whole genome shotgun (WGS) entry which is preliminary data.</text>
</comment>
<dbReference type="Proteomes" id="UP000249363">
    <property type="component" value="Unassembled WGS sequence"/>
</dbReference>
<evidence type="ECO:0000313" key="2">
    <source>
        <dbReference type="EMBL" id="RAO67632.1"/>
    </source>
</evidence>
<keyword evidence="3" id="KW-1185">Reference proteome</keyword>
<evidence type="ECO:0000313" key="3">
    <source>
        <dbReference type="Proteomes" id="UP000249363"/>
    </source>
</evidence>
<dbReference type="AlphaFoldDB" id="A0A364KVP9"/>
<reference evidence="2 3" key="1">
    <citation type="journal article" date="2017" name="Biotechnol. Biofuels">
        <title>Differential beta-glucosidase expression as a function of carbon source availability in Talaromyces amestolkiae: a genomic and proteomic approach.</title>
        <authorList>
            <person name="de Eugenio L.I."/>
            <person name="Mendez-Liter J.A."/>
            <person name="Nieto-Dominguez M."/>
            <person name="Alonso L."/>
            <person name="Gil-Munoz J."/>
            <person name="Barriuso J."/>
            <person name="Prieto A."/>
            <person name="Martinez M.J."/>
        </authorList>
    </citation>
    <scope>NUCLEOTIDE SEQUENCE [LARGE SCALE GENOMIC DNA]</scope>
    <source>
        <strain evidence="2 3">CIB</strain>
    </source>
</reference>
<accession>A0A364KVP9</accession>
<evidence type="ECO:0000256" key="1">
    <source>
        <dbReference type="SAM" id="SignalP"/>
    </source>
</evidence>
<dbReference type="EMBL" id="MIKG01000006">
    <property type="protein sequence ID" value="RAO67632.1"/>
    <property type="molecule type" value="Genomic_DNA"/>
</dbReference>
<feature type="signal peptide" evidence="1">
    <location>
        <begin position="1"/>
        <end position="19"/>
    </location>
</feature>
<organism evidence="2 3">
    <name type="scientific">Talaromyces amestolkiae</name>
    <dbReference type="NCBI Taxonomy" id="1196081"/>
    <lineage>
        <taxon>Eukaryota</taxon>
        <taxon>Fungi</taxon>
        <taxon>Dikarya</taxon>
        <taxon>Ascomycota</taxon>
        <taxon>Pezizomycotina</taxon>
        <taxon>Eurotiomycetes</taxon>
        <taxon>Eurotiomycetidae</taxon>
        <taxon>Eurotiales</taxon>
        <taxon>Trichocomaceae</taxon>
        <taxon>Talaromyces</taxon>
        <taxon>Talaromyces sect. Talaromyces</taxon>
    </lineage>
</organism>
<keyword evidence="1" id="KW-0732">Signal</keyword>
<gene>
    <name evidence="2" type="ORF">BHQ10_003644</name>
</gene>